<keyword evidence="1" id="KW-0238">DNA-binding</keyword>
<dbReference type="Proteomes" id="UP000220959">
    <property type="component" value="Unassembled WGS sequence"/>
</dbReference>
<gene>
    <name evidence="1" type="primary">whiA</name>
    <name evidence="1" type="ORF">CGS49_11730</name>
</gene>
<dbReference type="EMBL" id="NMTR01000021">
    <property type="protein sequence ID" value="PDX60644.1"/>
    <property type="molecule type" value="Genomic_DNA"/>
</dbReference>
<proteinExistence type="predicted"/>
<protein>
    <submittedName>
        <fullName evidence="1">DNA-binding protein WhiA</fullName>
    </submittedName>
</protein>
<sequence>MSSFASRAREEIAARSIQKDCCVRAAAYGIACFAKYFDAKGLVLQTEQRQTAAAAQQLFARCGVQGEIFEKQRPSGILYEFNIRAPEQVARMHELFGTTGSETSLQIDPRLIRCQTCVSAYIGAAFLCSGTVIDPQKEYNLEFLTPRTNLARDFEALLAEHEFAPHRTRRNGINLIYVKASANVERLLRFMGAADAAEQMHTLKAFKQVRNQTNRQTNCDTANLGKTARANAQTLKAIRFLEENDALRTLPEVLQEAAAKRMQNPDLSLTALCSCFDPPVSKSGLSHRMKKLEALAETLRQNLEQEAKA</sequence>
<name>A0ACC9CY18_9FIRM</name>
<keyword evidence="2" id="KW-1185">Reference proteome</keyword>
<comment type="caution">
    <text evidence="1">The sequence shown here is derived from an EMBL/GenBank/DDBJ whole genome shotgun (WGS) entry which is preliminary data.</text>
</comment>
<reference evidence="1 2" key="1">
    <citation type="journal article" date="2017" name="Front. Microbiol.">
        <title>New Insights into the Diversity of the Genus Faecalibacterium.</title>
        <authorList>
            <person name="Benevides L."/>
            <person name="Burman S."/>
            <person name="Martin R."/>
            <person name="Robert V."/>
            <person name="Thomas M."/>
            <person name="Miquel S."/>
            <person name="Chain F."/>
            <person name="Sokol H."/>
            <person name="Bermudez-Humaran L.G."/>
            <person name="Morrison M."/>
            <person name="Langella P."/>
            <person name="Azevedo V.A."/>
            <person name="Chatel J.M."/>
            <person name="Soares S."/>
        </authorList>
    </citation>
    <scope>NUCLEOTIDE SEQUENCE [LARGE SCALE GENOMIC DNA]</scope>
    <source>
        <strain evidence="2">CNCM I-4541</strain>
    </source>
</reference>
<evidence type="ECO:0000313" key="2">
    <source>
        <dbReference type="Proteomes" id="UP000220959"/>
    </source>
</evidence>
<accession>A0ACC9CY18</accession>
<evidence type="ECO:0000313" key="1">
    <source>
        <dbReference type="EMBL" id="PDX60644.1"/>
    </source>
</evidence>
<organism evidence="1 2">
    <name type="scientific">Faecalibacterium langellae</name>
    <dbReference type="NCBI Taxonomy" id="3435293"/>
    <lineage>
        <taxon>Bacteria</taxon>
        <taxon>Bacillati</taxon>
        <taxon>Bacillota</taxon>
        <taxon>Clostridia</taxon>
        <taxon>Eubacteriales</taxon>
        <taxon>Oscillospiraceae</taxon>
        <taxon>Faecalibacterium</taxon>
    </lineage>
</organism>